<feature type="transmembrane region" description="Helical" evidence="2">
    <location>
        <begin position="25"/>
        <end position="49"/>
    </location>
</feature>
<reference evidence="3 4" key="1">
    <citation type="submission" date="2019-10" db="EMBL/GenBank/DDBJ databases">
        <title>Glycomyces albidus sp. nov., a novel actinomycete isolated from rhizosphere soil of wheat (Triticum aestivum L.).</title>
        <authorList>
            <person name="Qian L."/>
        </authorList>
    </citation>
    <scope>NUCLEOTIDE SEQUENCE [LARGE SCALE GENOMIC DNA]</scope>
    <source>
        <strain evidence="3 4">NEAU-7082</strain>
    </source>
</reference>
<evidence type="ECO:0000313" key="4">
    <source>
        <dbReference type="Proteomes" id="UP000477750"/>
    </source>
</evidence>
<keyword evidence="2" id="KW-1133">Transmembrane helix</keyword>
<evidence type="ECO:0000313" key="3">
    <source>
        <dbReference type="EMBL" id="MQM28498.1"/>
    </source>
</evidence>
<sequence>MSIPNPQQPHQRPGMTEEERSRHRTLILAGAALLIGPILVGMLLSAAQAPLDPKFTAPVFGALMVAGAGALGQAMRLKRDAGRRG</sequence>
<accession>A0A6L5GFM6</accession>
<organism evidence="3 4">
    <name type="scientific">Glycomyces albidus</name>
    <dbReference type="NCBI Taxonomy" id="2656774"/>
    <lineage>
        <taxon>Bacteria</taxon>
        <taxon>Bacillati</taxon>
        <taxon>Actinomycetota</taxon>
        <taxon>Actinomycetes</taxon>
        <taxon>Glycomycetales</taxon>
        <taxon>Glycomycetaceae</taxon>
        <taxon>Glycomyces</taxon>
    </lineage>
</organism>
<feature type="region of interest" description="Disordered" evidence="1">
    <location>
        <begin position="1"/>
        <end position="22"/>
    </location>
</feature>
<dbReference type="AlphaFoldDB" id="A0A6L5GFM6"/>
<protein>
    <submittedName>
        <fullName evidence="3">Uncharacterized protein</fullName>
    </submittedName>
</protein>
<name>A0A6L5GFM6_9ACTN</name>
<proteinExistence type="predicted"/>
<feature type="compositionally biased region" description="Polar residues" evidence="1">
    <location>
        <begin position="1"/>
        <end position="10"/>
    </location>
</feature>
<keyword evidence="2" id="KW-0472">Membrane</keyword>
<dbReference type="RefSeq" id="WP_153027595.1">
    <property type="nucleotide sequence ID" value="NZ_WIAO01000046.1"/>
</dbReference>
<comment type="caution">
    <text evidence="3">The sequence shown here is derived from an EMBL/GenBank/DDBJ whole genome shotgun (WGS) entry which is preliminary data.</text>
</comment>
<gene>
    <name evidence="3" type="ORF">GFD30_23480</name>
</gene>
<feature type="transmembrane region" description="Helical" evidence="2">
    <location>
        <begin position="55"/>
        <end position="75"/>
    </location>
</feature>
<dbReference type="Proteomes" id="UP000477750">
    <property type="component" value="Unassembled WGS sequence"/>
</dbReference>
<keyword evidence="4" id="KW-1185">Reference proteome</keyword>
<evidence type="ECO:0000256" key="2">
    <source>
        <dbReference type="SAM" id="Phobius"/>
    </source>
</evidence>
<dbReference type="EMBL" id="WIAO01000046">
    <property type="protein sequence ID" value="MQM28498.1"/>
    <property type="molecule type" value="Genomic_DNA"/>
</dbReference>
<evidence type="ECO:0000256" key="1">
    <source>
        <dbReference type="SAM" id="MobiDB-lite"/>
    </source>
</evidence>
<keyword evidence="2" id="KW-0812">Transmembrane</keyword>